<dbReference type="RefSeq" id="WP_066970249.1">
    <property type="nucleotide sequence ID" value="NZ_CP023449.1"/>
</dbReference>
<evidence type="ECO:0000256" key="1">
    <source>
        <dbReference type="ARBA" id="ARBA00004459"/>
    </source>
</evidence>
<dbReference type="EMBL" id="NWUF01000057">
    <property type="protein sequence ID" value="PCE39631.1"/>
    <property type="molecule type" value="Genomic_DNA"/>
</dbReference>
<evidence type="ECO:0000256" key="3">
    <source>
        <dbReference type="ARBA" id="ARBA00015281"/>
    </source>
</evidence>
<reference evidence="8 9" key="1">
    <citation type="submission" date="2017-09" db="EMBL/GenBank/DDBJ databases">
        <title>The Catabolism of 3,6-Dichlorosalicylic acid is Initiated by the Cytochrome P450 Monooxygenase DsmABC in Rhizorhabdus dicambivorans Ndbn-20.</title>
        <authorList>
            <person name="Na L."/>
        </authorList>
    </citation>
    <scope>NUCLEOTIDE SEQUENCE [LARGE SCALE GENOMIC DNA]</scope>
    <source>
        <strain evidence="8 9">Ndbn-20m</strain>
    </source>
</reference>
<comment type="subcellular location">
    <subcellularLocation>
        <location evidence="1">Cell outer membrane</location>
        <topology evidence="1">Lipid-anchor</topology>
    </subcellularLocation>
</comment>
<proteinExistence type="inferred from homology"/>
<protein>
    <recommendedName>
        <fullName evidence="3">17 kDa surface antigen</fullName>
    </recommendedName>
</protein>
<comment type="caution">
    <text evidence="8">The sequence shown here is derived from an EMBL/GenBank/DDBJ whole genome shotgun (WGS) entry which is preliminary data.</text>
</comment>
<organism evidence="8 9">
    <name type="scientific">Rhizorhabdus dicambivorans</name>
    <dbReference type="NCBI Taxonomy" id="1850238"/>
    <lineage>
        <taxon>Bacteria</taxon>
        <taxon>Pseudomonadati</taxon>
        <taxon>Pseudomonadota</taxon>
        <taxon>Alphaproteobacteria</taxon>
        <taxon>Sphingomonadales</taxon>
        <taxon>Sphingomonadaceae</taxon>
        <taxon>Rhizorhabdus</taxon>
    </lineage>
</organism>
<keyword evidence="6" id="KW-0732">Signal</keyword>
<keyword evidence="5" id="KW-0449">Lipoprotein</keyword>
<evidence type="ECO:0000256" key="5">
    <source>
        <dbReference type="ARBA" id="ARBA00023288"/>
    </source>
</evidence>
<evidence type="ECO:0000313" key="9">
    <source>
        <dbReference type="Proteomes" id="UP000218934"/>
    </source>
</evidence>
<evidence type="ECO:0000313" key="8">
    <source>
        <dbReference type="EMBL" id="PCE39631.1"/>
    </source>
</evidence>
<dbReference type="PANTHER" id="PTHR35603:SF2">
    <property type="entry name" value="OUTER MEMBRANE LIPOPROTEIN"/>
    <property type="match status" value="1"/>
</dbReference>
<evidence type="ECO:0000256" key="4">
    <source>
        <dbReference type="ARBA" id="ARBA00023136"/>
    </source>
</evidence>
<sequence length="149" mass="16861">MRKFILAMALAATVAPVTATYADPPPWAPAHGRRDRDAARDWREYRRYDYNRPDTRYGRQYDASRYYRDGRYYRERRLSRNDRIYRGNDGRYYCRRSDGTTGLIIGAVAGGVLGNALDNGRSSTLGTILGAVAGGALGRSVERGEVRCR</sequence>
<feature type="domain" description="Glycine zipper 2TM" evidence="7">
    <location>
        <begin position="102"/>
        <end position="141"/>
    </location>
</feature>
<dbReference type="PANTHER" id="PTHR35603">
    <property type="match status" value="1"/>
</dbReference>
<dbReference type="Pfam" id="PF05433">
    <property type="entry name" value="Rick_17kDa_Anti"/>
    <property type="match status" value="1"/>
</dbReference>
<feature type="signal peptide" evidence="6">
    <location>
        <begin position="1"/>
        <end position="19"/>
    </location>
</feature>
<feature type="chain" id="PRO_5012675195" description="17 kDa surface antigen" evidence="6">
    <location>
        <begin position="20"/>
        <end position="149"/>
    </location>
</feature>
<dbReference type="KEGG" id="rdi:CMV14_20475"/>
<evidence type="ECO:0000256" key="2">
    <source>
        <dbReference type="ARBA" id="ARBA00008681"/>
    </source>
</evidence>
<name>A0A2A4FQF0_9SPHN</name>
<evidence type="ECO:0000259" key="7">
    <source>
        <dbReference type="Pfam" id="PF05433"/>
    </source>
</evidence>
<keyword evidence="4" id="KW-0472">Membrane</keyword>
<dbReference type="Proteomes" id="UP000218934">
    <property type="component" value="Unassembled WGS sequence"/>
</dbReference>
<gene>
    <name evidence="8" type="ORF">COO09_24495</name>
</gene>
<dbReference type="OrthoDB" id="7473723at2"/>
<dbReference type="AlphaFoldDB" id="A0A2A4FQF0"/>
<evidence type="ECO:0000256" key="6">
    <source>
        <dbReference type="SAM" id="SignalP"/>
    </source>
</evidence>
<dbReference type="InterPro" id="IPR051407">
    <property type="entry name" value="Bact_OM_lipoprot/Surf_antigen"/>
</dbReference>
<keyword evidence="9" id="KW-1185">Reference proteome</keyword>
<dbReference type="InterPro" id="IPR008816">
    <property type="entry name" value="Gly_zipper_2TM_dom"/>
</dbReference>
<dbReference type="GO" id="GO:0009279">
    <property type="term" value="C:cell outer membrane"/>
    <property type="evidence" value="ECO:0007669"/>
    <property type="project" value="UniProtKB-SubCell"/>
</dbReference>
<comment type="similarity">
    <text evidence="2">Belongs to the rickettsiale 17 kDa surface antigen family.</text>
</comment>
<accession>A0A2A4FQF0</accession>